<dbReference type="InterPro" id="IPR000719">
    <property type="entry name" value="Prot_kinase_dom"/>
</dbReference>
<proteinExistence type="predicted"/>
<evidence type="ECO:0000313" key="3">
    <source>
        <dbReference type="Proteomes" id="UP001202328"/>
    </source>
</evidence>
<gene>
    <name evidence="2" type="ORF">MKW98_029317</name>
</gene>
<accession>A0AAD4SKM3</accession>
<dbReference type="SUPFAM" id="SSF56112">
    <property type="entry name" value="Protein kinase-like (PK-like)"/>
    <property type="match status" value="1"/>
</dbReference>
<dbReference type="EMBL" id="JAJJMB010010439">
    <property type="protein sequence ID" value="KAI3908767.1"/>
    <property type="molecule type" value="Genomic_DNA"/>
</dbReference>
<dbReference type="InterPro" id="IPR001245">
    <property type="entry name" value="Ser-Thr/Tyr_kinase_cat_dom"/>
</dbReference>
<dbReference type="PROSITE" id="PS50011">
    <property type="entry name" value="PROTEIN_KINASE_DOM"/>
    <property type="match status" value="1"/>
</dbReference>
<name>A0AAD4SKM3_9MAGN</name>
<dbReference type="InterPro" id="IPR011009">
    <property type="entry name" value="Kinase-like_dom_sf"/>
</dbReference>
<dbReference type="Pfam" id="PF07714">
    <property type="entry name" value="PK_Tyr_Ser-Thr"/>
    <property type="match status" value="1"/>
</dbReference>
<dbReference type="GO" id="GO:0004672">
    <property type="term" value="F:protein kinase activity"/>
    <property type="evidence" value="ECO:0007669"/>
    <property type="project" value="InterPro"/>
</dbReference>
<keyword evidence="3" id="KW-1185">Reference proteome</keyword>
<dbReference type="SMART" id="SM00220">
    <property type="entry name" value="S_TKc"/>
    <property type="match status" value="1"/>
</dbReference>
<dbReference type="PANTHER" id="PTHR48010:SF1">
    <property type="entry name" value="PROTEIN KINASE DOMAIN-CONTAINING PROTEIN"/>
    <property type="match status" value="1"/>
</dbReference>
<feature type="domain" description="Protein kinase" evidence="1">
    <location>
        <begin position="208"/>
        <end position="510"/>
    </location>
</feature>
<dbReference type="Proteomes" id="UP001202328">
    <property type="component" value="Unassembled WGS sequence"/>
</dbReference>
<sequence length="510" mass="57195">MVEGVLAIDPTVTTLTDRQRDVIVLNDVSERASNICKVVKIVEDIVSAVRPTIMTSADQQKDVIEMNCVPERAPKVDILVKIVECNVPVKPTVMTSADPQKDIITNSSYCHKESIAATASINSLAALEAPSFTDDMSVEISTSMGGIGEPNLSEGLDLKGFRKFNRSNKIRNTNMSSVALYDDLIVPKFRDDDSVEPFTEYAGGIGRTSLPQELNLKALNKVGVIQSEHKTLYESAQLVSVRFLQVFRPRRVVDDGFNRVKKEHRRHLELVERVSHENVAPVRAYYCSFGALKQRYLTLVYDYNEKDSVFEMLHGKKQVPFPWDARLRVAIGVAKGIAFIHAQDNGFYHGDIISQHIYMNAKSYGCISDLGSCISGYADGAKCCQQSDIYNYGVLLLELVTGNPPGFFLQNSEVHSKLVNEFKEYFTSSRELLVSKVGYFVRRKPWKSEETLNFQVLDCELLKHYEKFGGQMLQMLRIALHCVSDKVPKMDDVVKMVEGIRLYDGSDGSS</sequence>
<dbReference type="GO" id="GO:0005524">
    <property type="term" value="F:ATP binding"/>
    <property type="evidence" value="ECO:0007669"/>
    <property type="project" value="InterPro"/>
</dbReference>
<reference evidence="2" key="1">
    <citation type="submission" date="2022-04" db="EMBL/GenBank/DDBJ databases">
        <title>A functionally conserved STORR gene fusion in Papaver species that diverged 16.8 million years ago.</title>
        <authorList>
            <person name="Catania T."/>
        </authorList>
    </citation>
    <scope>NUCLEOTIDE SEQUENCE</scope>
    <source>
        <strain evidence="2">S-188037</strain>
    </source>
</reference>
<dbReference type="InterPro" id="IPR050994">
    <property type="entry name" value="At_inactive_RLKs"/>
</dbReference>
<organism evidence="2 3">
    <name type="scientific">Papaver atlanticum</name>
    <dbReference type="NCBI Taxonomy" id="357466"/>
    <lineage>
        <taxon>Eukaryota</taxon>
        <taxon>Viridiplantae</taxon>
        <taxon>Streptophyta</taxon>
        <taxon>Embryophyta</taxon>
        <taxon>Tracheophyta</taxon>
        <taxon>Spermatophyta</taxon>
        <taxon>Magnoliopsida</taxon>
        <taxon>Ranunculales</taxon>
        <taxon>Papaveraceae</taxon>
        <taxon>Papaveroideae</taxon>
        <taxon>Papaver</taxon>
    </lineage>
</organism>
<dbReference type="AlphaFoldDB" id="A0AAD4SKM3"/>
<dbReference type="Gene3D" id="1.10.510.10">
    <property type="entry name" value="Transferase(Phosphotransferase) domain 1"/>
    <property type="match status" value="1"/>
</dbReference>
<protein>
    <recommendedName>
        <fullName evidence="1">Protein kinase domain-containing protein</fullName>
    </recommendedName>
</protein>
<evidence type="ECO:0000259" key="1">
    <source>
        <dbReference type="PROSITE" id="PS50011"/>
    </source>
</evidence>
<evidence type="ECO:0000313" key="2">
    <source>
        <dbReference type="EMBL" id="KAI3908767.1"/>
    </source>
</evidence>
<comment type="caution">
    <text evidence="2">The sequence shown here is derived from an EMBL/GenBank/DDBJ whole genome shotgun (WGS) entry which is preliminary data.</text>
</comment>
<dbReference type="PANTHER" id="PTHR48010">
    <property type="entry name" value="OS05G0588300 PROTEIN"/>
    <property type="match status" value="1"/>
</dbReference>